<sequence length="831" mass="91088">MLSLLAEMANVARRPSSAKSLAKCLGVHDLVVFIKDPEIGVLLPAPGFPQTLPEGRVWREFLTESVAAGVHAAELPFPDPQTRQEAVGVATDEETVLVLIGGKPCPEAVVEVRLLLPLLGAALQGQGAVLVAAGHSRAARRAAAEAEALAGALDATRRELQQALHAVDQELTQRKLAEQALQEERDLLTVTLTSIGDAVITTDTEGRITSLNAMAESLTGWASAEAAGRPLDAVFRIVNEQTRRTVDNPATRTLREGVIVGLANHTVLVRKDGTERPIDDSAAPIRDDQGQVLGCVLVFRDITERRKAEAALQENERRFRTLVEQVKDYAIFMTDAEGRATSWNEGVRRVLGFEEADFLGQDIVPTIFTPEDVESGVPLRELEQAAATGKAGSDRWMRRKDGSRFFATGTTAALHDKAGKLVNFMKVMRDQTEQKRLEDELRKTAADLSEANRRKSEFLATLGHELRNPLAPIRMGLELMKMAADSPAKMEEIRGMMERQVLQMVRLIDDLLDVSRITRGKLQLRICRVAVANVVQNAVEMARPFIDEADHQLTVAVPPQPIHLDADPNRLAQVFSNLLNNSAKYTPEGGHIWLSAERQGSDVVVTIRDNGIGIPADMQTSIFEMFTQVDRPLEQGYTGLGIGLTLVKQLVEMHGGRIDARSEGSGRGSAFEVRLPLKGRELRVQSPETEALLALDSGLWTSSKLRVLVVDDNKDAAEMLGMVVKALGNEVRTAYGGPQGVEAAEVFRPDVVLMDLRMPEMSGYEAARHIREQAWGKDMTLVALTGWGQDEDKQQTKEAGFNHHFVKPAEPAALQKLFAELQLNSSTRGIW</sequence>
<evidence type="ECO:0000259" key="8">
    <source>
        <dbReference type="PROSITE" id="PS50109"/>
    </source>
</evidence>
<dbReference type="SUPFAM" id="SSF55785">
    <property type="entry name" value="PYP-like sensor domain (PAS domain)"/>
    <property type="match status" value="2"/>
</dbReference>
<feature type="domain" description="PAC" evidence="11">
    <location>
        <begin position="262"/>
        <end position="314"/>
    </location>
</feature>
<dbReference type="GO" id="GO:0005886">
    <property type="term" value="C:plasma membrane"/>
    <property type="evidence" value="ECO:0007669"/>
    <property type="project" value="UniProtKB-ARBA"/>
</dbReference>
<evidence type="ECO:0000256" key="2">
    <source>
        <dbReference type="ARBA" id="ARBA00012438"/>
    </source>
</evidence>
<evidence type="ECO:0000256" key="6">
    <source>
        <dbReference type="PROSITE-ProRule" id="PRU00169"/>
    </source>
</evidence>
<dbReference type="Gene3D" id="3.30.565.10">
    <property type="entry name" value="Histidine kinase-like ATPase, C-terminal domain"/>
    <property type="match status" value="1"/>
</dbReference>
<dbReference type="InterPro" id="IPR000700">
    <property type="entry name" value="PAS-assoc_C"/>
</dbReference>
<dbReference type="AlphaFoldDB" id="A4BUY9"/>
<dbReference type="SMART" id="SM00388">
    <property type="entry name" value="HisKA"/>
    <property type="match status" value="1"/>
</dbReference>
<dbReference type="eggNOG" id="COG3829">
    <property type="taxonomic scope" value="Bacteria"/>
</dbReference>
<feature type="modified residue" description="4-aspartylphosphate" evidence="6">
    <location>
        <position position="755"/>
    </location>
</feature>
<dbReference type="InterPro" id="IPR004358">
    <property type="entry name" value="Sig_transdc_His_kin-like_C"/>
</dbReference>
<proteinExistence type="predicted"/>
<dbReference type="InterPro" id="IPR001610">
    <property type="entry name" value="PAC"/>
</dbReference>
<dbReference type="InterPro" id="IPR001789">
    <property type="entry name" value="Sig_transdc_resp-reg_receiver"/>
</dbReference>
<evidence type="ECO:0000256" key="3">
    <source>
        <dbReference type="ARBA" id="ARBA00022553"/>
    </source>
</evidence>
<dbReference type="InterPro" id="IPR036890">
    <property type="entry name" value="HATPase_C_sf"/>
</dbReference>
<dbReference type="GO" id="GO:0000155">
    <property type="term" value="F:phosphorelay sensor kinase activity"/>
    <property type="evidence" value="ECO:0007669"/>
    <property type="project" value="InterPro"/>
</dbReference>
<evidence type="ECO:0000313" key="13">
    <source>
        <dbReference type="Proteomes" id="UP000003374"/>
    </source>
</evidence>
<protein>
    <recommendedName>
        <fullName evidence="2">histidine kinase</fullName>
        <ecNumber evidence="2">2.7.13.3</ecNumber>
    </recommendedName>
</protein>
<dbReference type="CDD" id="cd00082">
    <property type="entry name" value="HisKA"/>
    <property type="match status" value="1"/>
</dbReference>
<gene>
    <name evidence="12" type="ORF">NB231_07115</name>
</gene>
<dbReference type="SUPFAM" id="SSF55874">
    <property type="entry name" value="ATPase domain of HSP90 chaperone/DNA topoisomerase II/histidine kinase"/>
    <property type="match status" value="1"/>
</dbReference>
<dbReference type="HOGENOM" id="CLU_000445_114_15_6"/>
<dbReference type="Gene3D" id="3.30.450.20">
    <property type="entry name" value="PAS domain"/>
    <property type="match status" value="2"/>
</dbReference>
<dbReference type="PROSITE" id="PS50113">
    <property type="entry name" value="PAC"/>
    <property type="match status" value="2"/>
</dbReference>
<dbReference type="SMART" id="SM00086">
    <property type="entry name" value="PAC"/>
    <property type="match status" value="2"/>
</dbReference>
<dbReference type="InterPro" id="IPR000014">
    <property type="entry name" value="PAS"/>
</dbReference>
<dbReference type="CDD" id="cd17580">
    <property type="entry name" value="REC_2_DhkD-like"/>
    <property type="match status" value="1"/>
</dbReference>
<dbReference type="RefSeq" id="WP_005000887.1">
    <property type="nucleotide sequence ID" value="NZ_CH672427.1"/>
</dbReference>
<dbReference type="EC" id="2.7.13.3" evidence="2"/>
<dbReference type="STRING" id="314278.NB231_07115"/>
<dbReference type="eggNOG" id="COG0784">
    <property type="taxonomic scope" value="Bacteria"/>
</dbReference>
<dbReference type="PANTHER" id="PTHR43047">
    <property type="entry name" value="TWO-COMPONENT HISTIDINE PROTEIN KINASE"/>
    <property type="match status" value="1"/>
</dbReference>
<dbReference type="PRINTS" id="PR00344">
    <property type="entry name" value="BCTRLSENSOR"/>
</dbReference>
<dbReference type="CDD" id="cd00130">
    <property type="entry name" value="PAS"/>
    <property type="match status" value="2"/>
</dbReference>
<evidence type="ECO:0000259" key="11">
    <source>
        <dbReference type="PROSITE" id="PS50113"/>
    </source>
</evidence>
<dbReference type="Pfam" id="PF13426">
    <property type="entry name" value="PAS_9"/>
    <property type="match status" value="1"/>
</dbReference>
<dbReference type="Pfam" id="PF08448">
    <property type="entry name" value="PAS_4"/>
    <property type="match status" value="1"/>
</dbReference>
<dbReference type="EMBL" id="AAOF01000021">
    <property type="protein sequence ID" value="EAR20503.1"/>
    <property type="molecule type" value="Genomic_DNA"/>
</dbReference>
<dbReference type="Pfam" id="PF00512">
    <property type="entry name" value="HisKA"/>
    <property type="match status" value="1"/>
</dbReference>
<evidence type="ECO:0000313" key="12">
    <source>
        <dbReference type="EMBL" id="EAR20503.1"/>
    </source>
</evidence>
<dbReference type="Proteomes" id="UP000003374">
    <property type="component" value="Unassembled WGS sequence"/>
</dbReference>
<comment type="catalytic activity">
    <reaction evidence="1">
        <text>ATP + protein L-histidine = ADP + protein N-phospho-L-histidine.</text>
        <dbReference type="EC" id="2.7.13.3"/>
    </reaction>
</comment>
<dbReference type="PROSITE" id="PS50109">
    <property type="entry name" value="HIS_KIN"/>
    <property type="match status" value="1"/>
</dbReference>
<dbReference type="Gene3D" id="1.10.287.130">
    <property type="match status" value="1"/>
</dbReference>
<dbReference type="PANTHER" id="PTHR43047:SF72">
    <property type="entry name" value="OSMOSENSING HISTIDINE PROTEIN KINASE SLN1"/>
    <property type="match status" value="1"/>
</dbReference>
<keyword evidence="3 6" id="KW-0597">Phosphoprotein</keyword>
<accession>A4BUY9</accession>
<evidence type="ECO:0000256" key="4">
    <source>
        <dbReference type="ARBA" id="ARBA00022679"/>
    </source>
</evidence>
<dbReference type="NCBIfam" id="TIGR00229">
    <property type="entry name" value="sensory_box"/>
    <property type="match status" value="2"/>
</dbReference>
<dbReference type="Gene3D" id="3.40.50.2300">
    <property type="match status" value="1"/>
</dbReference>
<dbReference type="PROSITE" id="PS50110">
    <property type="entry name" value="RESPONSE_REGULATORY"/>
    <property type="match status" value="1"/>
</dbReference>
<dbReference type="FunFam" id="3.30.565.10:FF:000006">
    <property type="entry name" value="Sensor histidine kinase WalK"/>
    <property type="match status" value="1"/>
</dbReference>
<feature type="domain" description="PAS" evidence="10">
    <location>
        <begin position="184"/>
        <end position="257"/>
    </location>
</feature>
<feature type="domain" description="Response regulatory" evidence="9">
    <location>
        <begin position="706"/>
        <end position="822"/>
    </location>
</feature>
<dbReference type="PROSITE" id="PS50112">
    <property type="entry name" value="PAS"/>
    <property type="match status" value="2"/>
</dbReference>
<dbReference type="InterPro" id="IPR005467">
    <property type="entry name" value="His_kinase_dom"/>
</dbReference>
<comment type="caution">
    <text evidence="12">The sequence shown here is derived from an EMBL/GenBank/DDBJ whole genome shotgun (WGS) entry which is preliminary data.</text>
</comment>
<keyword evidence="4" id="KW-0808">Transferase</keyword>
<feature type="domain" description="PAS" evidence="10">
    <location>
        <begin position="315"/>
        <end position="389"/>
    </location>
</feature>
<dbReference type="SMART" id="SM00448">
    <property type="entry name" value="REC"/>
    <property type="match status" value="1"/>
</dbReference>
<dbReference type="InterPro" id="IPR003661">
    <property type="entry name" value="HisK_dim/P_dom"/>
</dbReference>
<dbReference type="InterPro" id="IPR035965">
    <property type="entry name" value="PAS-like_dom_sf"/>
</dbReference>
<reference evidence="12 13" key="1">
    <citation type="submission" date="2006-02" db="EMBL/GenBank/DDBJ databases">
        <authorList>
            <person name="Waterbury J."/>
            <person name="Ferriera S."/>
            <person name="Johnson J."/>
            <person name="Kravitz S."/>
            <person name="Halpern A."/>
            <person name="Remington K."/>
            <person name="Beeson K."/>
            <person name="Tran B."/>
            <person name="Rogers Y.-H."/>
            <person name="Friedman R."/>
            <person name="Venter J.C."/>
        </authorList>
    </citation>
    <scope>NUCLEOTIDE SEQUENCE [LARGE SCALE GENOMIC DNA]</scope>
    <source>
        <strain evidence="12 13">Nb-231</strain>
    </source>
</reference>
<dbReference type="eggNOG" id="COG5002">
    <property type="taxonomic scope" value="Bacteria"/>
</dbReference>
<dbReference type="InterPro" id="IPR036097">
    <property type="entry name" value="HisK_dim/P_sf"/>
</dbReference>
<feature type="domain" description="PAC" evidence="11">
    <location>
        <begin position="391"/>
        <end position="443"/>
    </location>
</feature>
<dbReference type="InterPro" id="IPR003594">
    <property type="entry name" value="HATPase_dom"/>
</dbReference>
<evidence type="ECO:0000256" key="5">
    <source>
        <dbReference type="ARBA" id="ARBA00022777"/>
    </source>
</evidence>
<organism evidence="12 13">
    <name type="scientific">Nitrococcus mobilis Nb-231</name>
    <dbReference type="NCBI Taxonomy" id="314278"/>
    <lineage>
        <taxon>Bacteria</taxon>
        <taxon>Pseudomonadati</taxon>
        <taxon>Pseudomonadota</taxon>
        <taxon>Gammaproteobacteria</taxon>
        <taxon>Chromatiales</taxon>
        <taxon>Ectothiorhodospiraceae</taxon>
        <taxon>Nitrococcus</taxon>
    </lineage>
</organism>
<keyword evidence="13" id="KW-1185">Reference proteome</keyword>
<feature type="domain" description="Histidine kinase" evidence="8">
    <location>
        <begin position="461"/>
        <end position="679"/>
    </location>
</feature>
<dbReference type="SMART" id="SM00387">
    <property type="entry name" value="HATPase_c"/>
    <property type="match status" value="1"/>
</dbReference>
<feature type="coiled-coil region" evidence="7">
    <location>
        <begin position="139"/>
        <end position="173"/>
    </location>
</feature>
<evidence type="ECO:0000259" key="10">
    <source>
        <dbReference type="PROSITE" id="PS50112"/>
    </source>
</evidence>
<dbReference type="SMART" id="SM00091">
    <property type="entry name" value="PAS"/>
    <property type="match status" value="2"/>
</dbReference>
<name>A4BUY9_9GAMM</name>
<evidence type="ECO:0000256" key="1">
    <source>
        <dbReference type="ARBA" id="ARBA00000085"/>
    </source>
</evidence>
<evidence type="ECO:0000256" key="7">
    <source>
        <dbReference type="SAM" id="Coils"/>
    </source>
</evidence>
<dbReference type="SUPFAM" id="SSF52172">
    <property type="entry name" value="CheY-like"/>
    <property type="match status" value="1"/>
</dbReference>
<dbReference type="Pfam" id="PF00072">
    <property type="entry name" value="Response_reg"/>
    <property type="match status" value="1"/>
</dbReference>
<dbReference type="InterPro" id="IPR011006">
    <property type="entry name" value="CheY-like_superfamily"/>
</dbReference>
<evidence type="ECO:0000259" key="9">
    <source>
        <dbReference type="PROSITE" id="PS50110"/>
    </source>
</evidence>
<keyword evidence="5 12" id="KW-0418">Kinase</keyword>
<dbReference type="Pfam" id="PF02518">
    <property type="entry name" value="HATPase_c"/>
    <property type="match status" value="1"/>
</dbReference>
<dbReference type="SUPFAM" id="SSF47384">
    <property type="entry name" value="Homodimeric domain of signal transducing histidine kinase"/>
    <property type="match status" value="1"/>
</dbReference>
<dbReference type="InterPro" id="IPR013656">
    <property type="entry name" value="PAS_4"/>
</dbReference>
<dbReference type="GO" id="GO:0009927">
    <property type="term" value="F:histidine phosphotransfer kinase activity"/>
    <property type="evidence" value="ECO:0007669"/>
    <property type="project" value="TreeGrafter"/>
</dbReference>
<keyword evidence="7" id="KW-0175">Coiled coil</keyword>